<dbReference type="AlphaFoldDB" id="A0A7Y0LZH2"/>
<protein>
    <submittedName>
        <fullName evidence="2">ABC transporter permease subunit</fullName>
    </submittedName>
</protein>
<keyword evidence="1" id="KW-0812">Transmembrane</keyword>
<dbReference type="RefSeq" id="WP_169325340.1">
    <property type="nucleotide sequence ID" value="NZ_JABCJJ010000020.1"/>
</dbReference>
<sequence>MSAVAAAAPAAVVPERAALPTLNAHRTFAGVMRGEWIKLLSLRSTWWVLGATVAIMTLVSFAAAMSLDVMAEDPLTAPALAQMHGAEIVSGGSQIGVVTIAVLGALLVTGEYSTGMIRSTLAAVPTRLPVLAAKAIVLAVVTTVVTLLSMALSYLVTTPQLTTYDLVPALDDSQTWQILGGTVYFLVAAAFFALGVGTVLRSTAGTVTVALTVLLLLPGTLGFITLDWVETIVSYLPLPAASAFLSTGDMSELGGSPLTATAGLLVVAAYAVVPLVAAAVLMRRRDA</sequence>
<feature type="transmembrane region" description="Helical" evidence="1">
    <location>
        <begin position="260"/>
        <end position="282"/>
    </location>
</feature>
<feature type="transmembrane region" description="Helical" evidence="1">
    <location>
        <begin position="207"/>
        <end position="229"/>
    </location>
</feature>
<feature type="transmembrane region" description="Helical" evidence="1">
    <location>
        <begin position="176"/>
        <end position="200"/>
    </location>
</feature>
<dbReference type="PANTHER" id="PTHR37305:SF1">
    <property type="entry name" value="MEMBRANE PROTEIN"/>
    <property type="match status" value="1"/>
</dbReference>
<evidence type="ECO:0000256" key="1">
    <source>
        <dbReference type="SAM" id="Phobius"/>
    </source>
</evidence>
<dbReference type="PANTHER" id="PTHR37305">
    <property type="entry name" value="INTEGRAL MEMBRANE PROTEIN-RELATED"/>
    <property type="match status" value="1"/>
</dbReference>
<gene>
    <name evidence="2" type="ORF">HIR71_12175</name>
</gene>
<dbReference type="Proteomes" id="UP000562124">
    <property type="component" value="Unassembled WGS sequence"/>
</dbReference>
<accession>A0A7Y0LZH2</accession>
<proteinExistence type="predicted"/>
<dbReference type="Pfam" id="PF12679">
    <property type="entry name" value="ABC2_membrane_2"/>
    <property type="match status" value="1"/>
</dbReference>
<evidence type="ECO:0000313" key="2">
    <source>
        <dbReference type="EMBL" id="NMR20965.1"/>
    </source>
</evidence>
<dbReference type="GO" id="GO:0005886">
    <property type="term" value="C:plasma membrane"/>
    <property type="evidence" value="ECO:0007669"/>
    <property type="project" value="UniProtKB-SubCell"/>
</dbReference>
<keyword evidence="1" id="KW-1133">Transmembrane helix</keyword>
<keyword evidence="1" id="KW-0472">Membrane</keyword>
<dbReference type="GO" id="GO:0140359">
    <property type="term" value="F:ABC-type transporter activity"/>
    <property type="evidence" value="ECO:0007669"/>
    <property type="project" value="InterPro"/>
</dbReference>
<dbReference type="EMBL" id="JABCJJ010000020">
    <property type="protein sequence ID" value="NMR20965.1"/>
    <property type="molecule type" value="Genomic_DNA"/>
</dbReference>
<feature type="transmembrane region" description="Helical" evidence="1">
    <location>
        <begin position="46"/>
        <end position="71"/>
    </location>
</feature>
<keyword evidence="3" id="KW-1185">Reference proteome</keyword>
<feature type="transmembrane region" description="Helical" evidence="1">
    <location>
        <begin position="91"/>
        <end position="110"/>
    </location>
</feature>
<comment type="caution">
    <text evidence="2">The sequence shown here is derived from an EMBL/GenBank/DDBJ whole genome shotgun (WGS) entry which is preliminary data.</text>
</comment>
<feature type="transmembrane region" description="Helical" evidence="1">
    <location>
        <begin position="131"/>
        <end position="156"/>
    </location>
</feature>
<organism evidence="2 3">
    <name type="scientific">Cellulomonas fimi</name>
    <dbReference type="NCBI Taxonomy" id="1708"/>
    <lineage>
        <taxon>Bacteria</taxon>
        <taxon>Bacillati</taxon>
        <taxon>Actinomycetota</taxon>
        <taxon>Actinomycetes</taxon>
        <taxon>Micrococcales</taxon>
        <taxon>Cellulomonadaceae</taxon>
        <taxon>Cellulomonas</taxon>
    </lineage>
</organism>
<name>A0A7Y0LZH2_CELFI</name>
<evidence type="ECO:0000313" key="3">
    <source>
        <dbReference type="Proteomes" id="UP000562124"/>
    </source>
</evidence>
<reference evidence="2 3" key="1">
    <citation type="submission" date="2020-04" db="EMBL/GenBank/DDBJ databases">
        <title>Sequencing and Assembly of C. fimi.</title>
        <authorList>
            <person name="Ramsey A.R."/>
        </authorList>
    </citation>
    <scope>NUCLEOTIDE SEQUENCE [LARGE SCALE GENOMIC DNA]</scope>
    <source>
        <strain evidence="2 3">SB</strain>
    </source>
</reference>